<sequence>MKLTKVKDNAIGFLTLALVLIIWELFARQAQSFYFPPFSTILATFYQDWFSPLFAEHAVPSLVRMFIGYLIASVLGVVIGVLIGSYRGLFETLDPFFEFLRAIPPPIIIPVGLLLLGIGDTMKITVIVFGVFWPVLLNSADGARSISQERLDTARNFGLGRLEAIRRVVFPSALPMIFTGLRVGLALALIMVVISEMIGSTNGLGYYILDAQRTFAVPQMFGGILLLGILGYGLNNLFLLLEARVLSWHHGQAGQQS</sequence>
<feature type="transmembrane region" description="Helical" evidence="7">
    <location>
        <begin position="66"/>
        <end position="86"/>
    </location>
</feature>
<dbReference type="CDD" id="cd06261">
    <property type="entry name" value="TM_PBP2"/>
    <property type="match status" value="1"/>
</dbReference>
<evidence type="ECO:0000256" key="4">
    <source>
        <dbReference type="ARBA" id="ARBA00022692"/>
    </source>
</evidence>
<dbReference type="GO" id="GO:0005886">
    <property type="term" value="C:plasma membrane"/>
    <property type="evidence" value="ECO:0007669"/>
    <property type="project" value="UniProtKB-SubCell"/>
</dbReference>
<accession>A0A6G8Q0H9</accession>
<keyword evidence="10" id="KW-1185">Reference proteome</keyword>
<dbReference type="Pfam" id="PF00528">
    <property type="entry name" value="BPD_transp_1"/>
    <property type="match status" value="1"/>
</dbReference>
<proteinExistence type="inferred from homology"/>
<dbReference type="PROSITE" id="PS50928">
    <property type="entry name" value="ABC_TM1"/>
    <property type="match status" value="1"/>
</dbReference>
<comment type="subcellular location">
    <subcellularLocation>
        <location evidence="1 7">Cell membrane</location>
        <topology evidence="1 7">Multi-pass membrane protein</topology>
    </subcellularLocation>
</comment>
<keyword evidence="3" id="KW-1003">Cell membrane</keyword>
<keyword evidence="2 7" id="KW-0813">Transport</keyword>
<dbReference type="AlphaFoldDB" id="A0A6G8Q0H9"/>
<protein>
    <submittedName>
        <fullName evidence="9">ABC transporter permease subunit</fullName>
    </submittedName>
</protein>
<feature type="transmembrane region" description="Helical" evidence="7">
    <location>
        <begin position="173"/>
        <end position="194"/>
    </location>
</feature>
<evidence type="ECO:0000256" key="3">
    <source>
        <dbReference type="ARBA" id="ARBA00022475"/>
    </source>
</evidence>
<dbReference type="GO" id="GO:0055085">
    <property type="term" value="P:transmembrane transport"/>
    <property type="evidence" value="ECO:0007669"/>
    <property type="project" value="InterPro"/>
</dbReference>
<dbReference type="PANTHER" id="PTHR30151">
    <property type="entry name" value="ALKANE SULFONATE ABC TRANSPORTER-RELATED, MEMBRANE SUBUNIT"/>
    <property type="match status" value="1"/>
</dbReference>
<evidence type="ECO:0000256" key="1">
    <source>
        <dbReference type="ARBA" id="ARBA00004651"/>
    </source>
</evidence>
<dbReference type="RefSeq" id="WP_166397641.1">
    <property type="nucleotide sequence ID" value="NZ_CP045121.1"/>
</dbReference>
<evidence type="ECO:0000256" key="7">
    <source>
        <dbReference type="RuleBase" id="RU363032"/>
    </source>
</evidence>
<evidence type="ECO:0000313" key="9">
    <source>
        <dbReference type="EMBL" id="QIN79966.1"/>
    </source>
</evidence>
<dbReference type="KEGG" id="rmar:GBA65_17185"/>
<dbReference type="PANTHER" id="PTHR30151:SF0">
    <property type="entry name" value="ABC TRANSPORTER PERMEASE PROTEIN MJ0413-RELATED"/>
    <property type="match status" value="1"/>
</dbReference>
<dbReference type="Gene3D" id="1.10.3720.10">
    <property type="entry name" value="MetI-like"/>
    <property type="match status" value="1"/>
</dbReference>
<reference evidence="9 10" key="1">
    <citation type="submission" date="2019-10" db="EMBL/GenBank/DDBJ databases">
        <title>Rubrobacter sp nov SCSIO 52915 isolated from a deep-sea sediment in the South China Sea.</title>
        <authorList>
            <person name="Chen R.W."/>
        </authorList>
    </citation>
    <scope>NUCLEOTIDE SEQUENCE [LARGE SCALE GENOMIC DNA]</scope>
    <source>
        <strain evidence="9 10">SCSIO 52915</strain>
    </source>
</reference>
<keyword evidence="4 7" id="KW-0812">Transmembrane</keyword>
<dbReference type="SUPFAM" id="SSF161098">
    <property type="entry name" value="MetI-like"/>
    <property type="match status" value="1"/>
</dbReference>
<evidence type="ECO:0000256" key="6">
    <source>
        <dbReference type="ARBA" id="ARBA00023136"/>
    </source>
</evidence>
<keyword evidence="6 7" id="KW-0472">Membrane</keyword>
<dbReference type="InterPro" id="IPR000515">
    <property type="entry name" value="MetI-like"/>
</dbReference>
<comment type="similarity">
    <text evidence="7">Belongs to the binding-protein-dependent transport system permease family.</text>
</comment>
<evidence type="ECO:0000313" key="10">
    <source>
        <dbReference type="Proteomes" id="UP000502706"/>
    </source>
</evidence>
<feature type="transmembrane region" description="Helical" evidence="7">
    <location>
        <begin position="107"/>
        <end position="133"/>
    </location>
</feature>
<evidence type="ECO:0000256" key="5">
    <source>
        <dbReference type="ARBA" id="ARBA00022989"/>
    </source>
</evidence>
<evidence type="ECO:0000259" key="8">
    <source>
        <dbReference type="PROSITE" id="PS50928"/>
    </source>
</evidence>
<dbReference type="EMBL" id="CP045121">
    <property type="protein sequence ID" value="QIN79966.1"/>
    <property type="molecule type" value="Genomic_DNA"/>
</dbReference>
<feature type="transmembrane region" description="Helical" evidence="7">
    <location>
        <begin position="215"/>
        <end position="234"/>
    </location>
</feature>
<evidence type="ECO:0000256" key="2">
    <source>
        <dbReference type="ARBA" id="ARBA00022448"/>
    </source>
</evidence>
<gene>
    <name evidence="9" type="ORF">GBA65_17185</name>
</gene>
<organism evidence="9 10">
    <name type="scientific">Rubrobacter marinus</name>
    <dbReference type="NCBI Taxonomy" id="2653852"/>
    <lineage>
        <taxon>Bacteria</taxon>
        <taxon>Bacillati</taxon>
        <taxon>Actinomycetota</taxon>
        <taxon>Rubrobacteria</taxon>
        <taxon>Rubrobacterales</taxon>
        <taxon>Rubrobacteraceae</taxon>
        <taxon>Rubrobacter</taxon>
    </lineage>
</organism>
<keyword evidence="5 7" id="KW-1133">Transmembrane helix</keyword>
<feature type="domain" description="ABC transmembrane type-1" evidence="8">
    <location>
        <begin position="58"/>
        <end position="242"/>
    </location>
</feature>
<name>A0A6G8Q0H9_9ACTN</name>
<dbReference type="Proteomes" id="UP000502706">
    <property type="component" value="Chromosome"/>
</dbReference>
<dbReference type="InterPro" id="IPR035906">
    <property type="entry name" value="MetI-like_sf"/>
</dbReference>